<organism evidence="1 2">
    <name type="scientific">Ixodes persulcatus</name>
    <name type="common">Taiga tick</name>
    <dbReference type="NCBI Taxonomy" id="34615"/>
    <lineage>
        <taxon>Eukaryota</taxon>
        <taxon>Metazoa</taxon>
        <taxon>Ecdysozoa</taxon>
        <taxon>Arthropoda</taxon>
        <taxon>Chelicerata</taxon>
        <taxon>Arachnida</taxon>
        <taxon>Acari</taxon>
        <taxon>Parasitiformes</taxon>
        <taxon>Ixodida</taxon>
        <taxon>Ixodoidea</taxon>
        <taxon>Ixodidae</taxon>
        <taxon>Ixodinae</taxon>
        <taxon>Ixodes</taxon>
    </lineage>
</organism>
<protein>
    <submittedName>
        <fullName evidence="1">Uncharacterized protein</fullName>
    </submittedName>
</protein>
<dbReference type="Proteomes" id="UP000805193">
    <property type="component" value="Unassembled WGS sequence"/>
</dbReference>
<keyword evidence="2" id="KW-1185">Reference proteome</keyword>
<proteinExistence type="predicted"/>
<gene>
    <name evidence="1" type="ORF">HPB47_002976</name>
</gene>
<sequence length="1290" mass="143253">MDLNALRLPELVHVCTHLGIDLGQAKRKPHIIKLIQATDASDDEITEAVEGLREKEAESRKREQEERDRKKRADDEARAERERKRRADDEAIESKERARNLAQKRLELEALKQKILSRSRKVVVEVTDSKYLAATFPHWFTYEGDPKPREEDLVSREERAVALSGAITRQVVAETVGQKGKVEEEESDLTDDQGLRADGTTDAVPHNADSKPEALQVGGDRDPAKERDEVCQASDVCFLGDKDKASMVTPPQKSIKLRESSVEKSADREAEQEVGRPGCHPRNSEIKPGLDRRYTSQGCSEEASCSSRPSGKKEERKQRRVSVLRPVSNDSDEQRHRSRDASSQKQKSAETGKRETRRDPSQGPIRRRWLQDQRIQWRRGQQQLSSRPKKKKRDNIHPKDSPTNSGCETKGSSRDADGTRLDEGITGQSHSETSSPSQINTECSPRSKRPKKKRLRGVITTDSGWRSKKHSSDAMVQHLNKQGGLRQRRSKRRRWVFRSGPNASERDRRLSARSSRKFSSGLRKSKSQGTCPKEQSISGSASNRPGGNSGERTQDGETSKQSLSDERHKSCKESSIVKKPGDKPPNSPLASAARRERDRRNAGALPDTSSISAKHLATPEHVPNSQLALQPEIKSGAEIKSELSDCGFEKTVESGNQGFSGERNTENRLGVVASPAVRPRLSRDQCGLLPLKTHFLAADELLRKAPGDDLAPPNRPAQVNALKHRRQVALVSCARGQNERRIGAANAPCFSPAAALFVDGNLEEMDTRPASQGSPAAAATDQLPTSLIAPATRTVEEKPFLGESSTTTNNVDSAESALKALFAAIPRERLIDIFKNFLEGSSPSKPSKGKKKKSDKTNPPTANLLPNSTSVAESEATTPAQGTPSTAASRRQDADTTALMTFTAGCAQDGAAATEWQGPLSSDNEKWTPVTYKKRKRVRVDPSLQAHGTVRPRQRLFEYKVRPTNSQVSIKPYLQQLKTQCTMLRTTASFSMHLIEQANTISVRTDTEELAKTISEITEIKVQGREALPVQVFRTFGTSYTKGIIYDIYPKEQDPRDEVLNRELESEKIDIVAARRLGKSNTAVITFDGERLPRSIFYGKRYMRVFPHKPKAVTCRNCHRLGHKPDICPNQAVCPICGASHLADTDPAKGPGCPDSTPYCQGCKKKGHLGTDRKCPTWSATNKRMREDIQKLKKEHRLQQPSENTEIVKKTTTTQSGTLWADKLKQNINAPPPAPTAGSETQELRNMCSYLKAELDRLKATVQSQQEEIKQCRETANRKKALAAQILNEK</sequence>
<reference evidence="1 2" key="1">
    <citation type="journal article" date="2020" name="Cell">
        <title>Large-Scale Comparative Analyses of Tick Genomes Elucidate Their Genetic Diversity and Vector Capacities.</title>
        <authorList>
            <consortium name="Tick Genome and Microbiome Consortium (TIGMIC)"/>
            <person name="Jia N."/>
            <person name="Wang J."/>
            <person name="Shi W."/>
            <person name="Du L."/>
            <person name="Sun Y."/>
            <person name="Zhan W."/>
            <person name="Jiang J.F."/>
            <person name="Wang Q."/>
            <person name="Zhang B."/>
            <person name="Ji P."/>
            <person name="Bell-Sakyi L."/>
            <person name="Cui X.M."/>
            <person name="Yuan T.T."/>
            <person name="Jiang B.G."/>
            <person name="Yang W.F."/>
            <person name="Lam T.T."/>
            <person name="Chang Q.C."/>
            <person name="Ding S.J."/>
            <person name="Wang X.J."/>
            <person name="Zhu J.G."/>
            <person name="Ruan X.D."/>
            <person name="Zhao L."/>
            <person name="Wei J.T."/>
            <person name="Ye R.Z."/>
            <person name="Que T.C."/>
            <person name="Du C.H."/>
            <person name="Zhou Y.H."/>
            <person name="Cheng J.X."/>
            <person name="Dai P.F."/>
            <person name="Guo W.B."/>
            <person name="Han X.H."/>
            <person name="Huang E.J."/>
            <person name="Li L.F."/>
            <person name="Wei W."/>
            <person name="Gao Y.C."/>
            <person name="Liu J.Z."/>
            <person name="Shao H.Z."/>
            <person name="Wang X."/>
            <person name="Wang C.C."/>
            <person name="Yang T.C."/>
            <person name="Huo Q.B."/>
            <person name="Li W."/>
            <person name="Chen H.Y."/>
            <person name="Chen S.E."/>
            <person name="Zhou L.G."/>
            <person name="Ni X.B."/>
            <person name="Tian J.H."/>
            <person name="Sheng Y."/>
            <person name="Liu T."/>
            <person name="Pan Y.S."/>
            <person name="Xia L.Y."/>
            <person name="Li J."/>
            <person name="Zhao F."/>
            <person name="Cao W.C."/>
        </authorList>
    </citation>
    <scope>NUCLEOTIDE SEQUENCE [LARGE SCALE GENOMIC DNA]</scope>
    <source>
        <strain evidence="1">Iper-2018</strain>
    </source>
</reference>
<dbReference type="EMBL" id="JABSTQ010010417">
    <property type="protein sequence ID" value="KAG0421099.1"/>
    <property type="molecule type" value="Genomic_DNA"/>
</dbReference>
<evidence type="ECO:0000313" key="2">
    <source>
        <dbReference type="Proteomes" id="UP000805193"/>
    </source>
</evidence>
<accession>A0AC60PJT5</accession>
<name>A0AC60PJT5_IXOPE</name>
<comment type="caution">
    <text evidence="1">The sequence shown here is derived from an EMBL/GenBank/DDBJ whole genome shotgun (WGS) entry which is preliminary data.</text>
</comment>
<evidence type="ECO:0000313" key="1">
    <source>
        <dbReference type="EMBL" id="KAG0421099.1"/>
    </source>
</evidence>